<accession>A0ABY6RK75</accession>
<evidence type="ECO:0000313" key="2">
    <source>
        <dbReference type="EMBL" id="VAZ95686.1"/>
    </source>
</evidence>
<reference evidence="2 3" key="1">
    <citation type="submission" date="2018-09" db="EMBL/GenBank/DDBJ databases">
        <authorList>
            <person name="Tagini F."/>
        </authorList>
    </citation>
    <scope>NUCLEOTIDE SEQUENCE [LARGE SCALE GENOMIC DNA]</scope>
    <source>
        <strain evidence="2 3">MK4</strain>
    </source>
</reference>
<keyword evidence="3" id="KW-1185">Reference proteome</keyword>
<evidence type="ECO:0000313" key="3">
    <source>
        <dbReference type="Proteomes" id="UP000271464"/>
    </source>
</evidence>
<comment type="caution">
    <text evidence="2">The sequence shown here is derived from an EMBL/GenBank/DDBJ whole genome shotgun (WGS) entry which is preliminary data.</text>
</comment>
<organism evidence="2 3">
    <name type="scientific">Mycobacterium persicum</name>
    <dbReference type="NCBI Taxonomy" id="1487726"/>
    <lineage>
        <taxon>Bacteria</taxon>
        <taxon>Bacillati</taxon>
        <taxon>Actinomycetota</taxon>
        <taxon>Actinomycetes</taxon>
        <taxon>Mycobacteriales</taxon>
        <taxon>Mycobacteriaceae</taxon>
        <taxon>Mycobacterium</taxon>
    </lineage>
</organism>
<feature type="compositionally biased region" description="Low complexity" evidence="1">
    <location>
        <begin position="18"/>
        <end position="27"/>
    </location>
</feature>
<proteinExistence type="predicted"/>
<dbReference type="EMBL" id="UPHM01000087">
    <property type="protein sequence ID" value="VAZ95686.1"/>
    <property type="molecule type" value="Genomic_DNA"/>
</dbReference>
<feature type="region of interest" description="Disordered" evidence="1">
    <location>
        <begin position="8"/>
        <end position="54"/>
    </location>
</feature>
<sequence length="131" mass="14426">MLCADQAVSLGGRGGGQLRRQPLTGQRPPRPEVSRFVDAPPGLDLGDAQPVGQRRTQRAAQLFLAGLRAELIDQRKLRGSQPPRRALQTLQRTQSLGGGEHLKRQLTQPVQLRIERVEDLDDVVTTARTHA</sequence>
<evidence type="ECO:0000256" key="1">
    <source>
        <dbReference type="SAM" id="MobiDB-lite"/>
    </source>
</evidence>
<name>A0ABY6RK75_9MYCO</name>
<gene>
    <name evidence="2" type="ORF">LAUMK4_03227</name>
</gene>
<protein>
    <submittedName>
        <fullName evidence="2">Uncharacterized protein</fullName>
    </submittedName>
</protein>
<dbReference type="Proteomes" id="UP000271464">
    <property type="component" value="Unassembled WGS sequence"/>
</dbReference>